<protein>
    <recommendedName>
        <fullName evidence="2">Protein kinase domain-containing protein</fullName>
    </recommendedName>
</protein>
<dbReference type="InterPro" id="IPR050767">
    <property type="entry name" value="Sel1_AlgK"/>
</dbReference>
<dbReference type="PROSITE" id="PS50011">
    <property type="entry name" value="PROTEIN_KINASE_DOM"/>
    <property type="match status" value="1"/>
</dbReference>
<gene>
    <name evidence="3" type="ORF">M9Y10_042273</name>
</gene>
<feature type="domain" description="Protein kinase" evidence="2">
    <location>
        <begin position="159"/>
        <end position="413"/>
    </location>
</feature>
<dbReference type="CDD" id="cd00180">
    <property type="entry name" value="PKc"/>
    <property type="match status" value="1"/>
</dbReference>
<organism evidence="3 4">
    <name type="scientific">Tritrichomonas musculus</name>
    <dbReference type="NCBI Taxonomy" id="1915356"/>
    <lineage>
        <taxon>Eukaryota</taxon>
        <taxon>Metamonada</taxon>
        <taxon>Parabasalia</taxon>
        <taxon>Tritrichomonadida</taxon>
        <taxon>Tritrichomonadidae</taxon>
        <taxon>Tritrichomonas</taxon>
    </lineage>
</organism>
<dbReference type="InterPro" id="IPR006597">
    <property type="entry name" value="Sel1-like"/>
</dbReference>
<dbReference type="SMART" id="SM00028">
    <property type="entry name" value="TPR"/>
    <property type="match status" value="11"/>
</dbReference>
<dbReference type="InterPro" id="IPR008271">
    <property type="entry name" value="Ser/Thr_kinase_AS"/>
</dbReference>
<dbReference type="Gene3D" id="1.10.510.10">
    <property type="entry name" value="Transferase(Phosphotransferase) domain 1"/>
    <property type="match status" value="1"/>
</dbReference>
<dbReference type="PANTHER" id="PTHR11102">
    <property type="entry name" value="SEL-1-LIKE PROTEIN"/>
    <property type="match status" value="1"/>
</dbReference>
<sequence length="1590" mass="184475">MFNVADVVFCVEGQCIIIEQIEFSIIKKIIANLKKNKISLINISHKIIDGYKTKEEVEVEEEILAFCKKINFNKNNQFIYNTFISILAYLIRRYFYPTDYFTNPSFFDFDQASSTNERIIKSKFIDLLNSKKSKAEDFSQIKNKAQTKKHCIDFEEKDFIILRLLSSSYKATFYLVFHIKSFYIFAMKKLNSPEQITSEKVNETNFNKKYTHRCLTHFYGYLKNDNKIIGYIYEYMSNGPLSSLKIDQNDKLFQLIIVNRILQGIDFFHSNKLIHRDLKPSNILIDHDFLPYISDFETIRHPKDEDDSLNQQMTNNIGSFLYSSPEQNKGESVSYPTDIYSFGLIIYFIFHNENLKKCNEVIDSINMKEKVEIKNFSKNIQMIFDHCYKIEPEARLNVTKIKSIFNIEFNEFLCEDSFLLDKKAQIIQFIYESLIIQNDVNDLFISLINYFLLSLEDKESKSNILFVIGSMYSKGIGVEQSYLKAKEYFELSAQQNNPEALNQLGTLYENGNGVEQNYAKAKECFELSAQQNNSDGLNHLAYLYYHGLGVIQNYAKAIEYYEKSAKQNNPEALDNLGYIYKNGIGVEPDYIKAKGYYELAAIQNNPYALNNLGNLYRDGLGVEVNYTKAKEYYELAIKQNNSFAFHNLGSLYEFGMGVEQSYDKAIKYYKLAAERKNTKALNNLGYFYFHGIGVEQSYTKAREYYEISATKKNSYSFLNLGIIYANGLGVEQSFSKAKEYYELSIKQNNSDALNNLGNLYANGLGVDVDYIKAKEYYELSKKQNNTDALVYLGNLYANGFGVEKSYSKAKELFEESAEKNNPKAFNCLGVLYEKGYGVEQSYSKAIEYYEKAAKKNNSDAFNNLGYLYENGLGFPKSYSKARAYYEISAQQSNPEALNNLGIIHAYGLGVEKSYLKAKKYFEMSSKLNNSDALNNLAHLYINGWGVEQSYSKAKELFELSAKQNNSDAFVYLGILYKKGYEVTQSYSKAKEYFEKAAKQNNSKALNNLACLYYFGLGVEQSHSKAIEYYELSAKLNDPIALNNLGYLYLNVNKCFDKAINCFSLSCKQNNLIAYLNIGDIYCDSIHVKSDYSESLKYYQKAAQQNNSEALFKLGNLYFEGKGIQKDFQKALKYYEQSAEKNNSNALNKLGDIYFNGFGVEKDYQKAKKYYDKSALLLNSDALLQIGKIYYNGKGVEPNFLRAEEYYILSVQYGNPDALFFLGDFHSNGNFFNRDISKAIQYFLRSIQIHYDQKEVNNKVDKMSFIKNIYNNYFYHSYNDLGLIYLTLFDDVEKACHFIKEAAFMEYPFGQNNYAILNEIYLNDIIKAEYMYSKSSKNNFPLADYNLGRLREKNGKLTIESIEYYKKASDNEDSPLMFRNREHHDKRLEISKTFVICLTNLKLADYYLSLSNLIECKKYFVRALKKLNVNIEFLRINKENADYFFSYLKDCIFNFPSFNLINQPNLSKKIKFFLLDCHKKSSHIVNNYDMTNLYGYDNDNDNKTIKLKTLENDSREDLGDIFDFIISNQESKNIFVNEIKGIIKTMLEIIHTPPYQILFGRINIEKPKEITNPNIKYINALFYEGFGFNNY</sequence>
<dbReference type="SMART" id="SM00220">
    <property type="entry name" value="S_TKc"/>
    <property type="match status" value="1"/>
</dbReference>
<dbReference type="SUPFAM" id="SSF81901">
    <property type="entry name" value="HCP-like"/>
    <property type="match status" value="6"/>
</dbReference>
<dbReference type="Proteomes" id="UP001470230">
    <property type="component" value="Unassembled WGS sequence"/>
</dbReference>
<evidence type="ECO:0000256" key="1">
    <source>
        <dbReference type="ARBA" id="ARBA00038101"/>
    </source>
</evidence>
<dbReference type="Gene3D" id="1.25.40.10">
    <property type="entry name" value="Tetratricopeptide repeat domain"/>
    <property type="match status" value="6"/>
</dbReference>
<evidence type="ECO:0000259" key="2">
    <source>
        <dbReference type="PROSITE" id="PS50011"/>
    </source>
</evidence>
<dbReference type="PROSITE" id="PS00108">
    <property type="entry name" value="PROTEIN_KINASE_ST"/>
    <property type="match status" value="1"/>
</dbReference>
<comment type="caution">
    <text evidence="3">The sequence shown here is derived from an EMBL/GenBank/DDBJ whole genome shotgun (WGS) entry which is preliminary data.</text>
</comment>
<dbReference type="EMBL" id="JAPFFF010000076">
    <property type="protein sequence ID" value="KAK8835677.1"/>
    <property type="molecule type" value="Genomic_DNA"/>
</dbReference>
<name>A0ABR2GQ29_9EUKA</name>
<dbReference type="PANTHER" id="PTHR11102:SF161">
    <property type="match status" value="1"/>
</dbReference>
<dbReference type="InterPro" id="IPR011990">
    <property type="entry name" value="TPR-like_helical_dom_sf"/>
</dbReference>
<dbReference type="InterPro" id="IPR019734">
    <property type="entry name" value="TPR_rpt"/>
</dbReference>
<evidence type="ECO:0000313" key="4">
    <source>
        <dbReference type="Proteomes" id="UP001470230"/>
    </source>
</evidence>
<dbReference type="Pfam" id="PF08238">
    <property type="entry name" value="Sel1"/>
    <property type="match status" value="23"/>
</dbReference>
<evidence type="ECO:0000313" key="3">
    <source>
        <dbReference type="EMBL" id="KAK8835677.1"/>
    </source>
</evidence>
<dbReference type="InterPro" id="IPR011009">
    <property type="entry name" value="Kinase-like_dom_sf"/>
</dbReference>
<reference evidence="3 4" key="1">
    <citation type="submission" date="2024-04" db="EMBL/GenBank/DDBJ databases">
        <title>Tritrichomonas musculus Genome.</title>
        <authorList>
            <person name="Alves-Ferreira E."/>
            <person name="Grigg M."/>
            <person name="Lorenzi H."/>
            <person name="Galac M."/>
        </authorList>
    </citation>
    <scope>NUCLEOTIDE SEQUENCE [LARGE SCALE GENOMIC DNA]</scope>
    <source>
        <strain evidence="3 4">EAF2021</strain>
    </source>
</reference>
<dbReference type="SUPFAM" id="SSF56112">
    <property type="entry name" value="Protein kinase-like (PK-like)"/>
    <property type="match status" value="1"/>
</dbReference>
<comment type="similarity">
    <text evidence="1">Belongs to the sel-1 family.</text>
</comment>
<proteinExistence type="inferred from homology"/>
<keyword evidence="4" id="KW-1185">Reference proteome</keyword>
<accession>A0ABR2GQ29</accession>
<dbReference type="Pfam" id="PF00069">
    <property type="entry name" value="Pkinase"/>
    <property type="match status" value="1"/>
</dbReference>
<dbReference type="SMART" id="SM00671">
    <property type="entry name" value="SEL1"/>
    <property type="match status" value="25"/>
</dbReference>
<dbReference type="InterPro" id="IPR000719">
    <property type="entry name" value="Prot_kinase_dom"/>
</dbReference>